<evidence type="ECO:0000313" key="1">
    <source>
        <dbReference type="EMBL" id="EAA22817.1"/>
    </source>
</evidence>
<keyword evidence="2" id="KW-1185">Reference proteome</keyword>
<reference evidence="1 2" key="1">
    <citation type="journal article" date="2002" name="Nature">
        <title>Genome sequence and comparative analysis of the model rodent malaria parasite Plasmodium yoelii yoelii.</title>
        <authorList>
            <person name="Carlton J.M."/>
            <person name="Angiuoli S.V."/>
            <person name="Suh B.B."/>
            <person name="Kooij T.W."/>
            <person name="Pertea M."/>
            <person name="Silva J.C."/>
            <person name="Ermolaeva M.D."/>
            <person name="Allen J.E."/>
            <person name="Selengut J.D."/>
            <person name="Koo H.L."/>
            <person name="Peterson J.D."/>
            <person name="Pop M."/>
            <person name="Kosack D.S."/>
            <person name="Shumway M.F."/>
            <person name="Bidwell S.L."/>
            <person name="Shallom S.J."/>
            <person name="van Aken S.E."/>
            <person name="Riedmuller S.B."/>
            <person name="Feldblyum T.V."/>
            <person name="Cho J.K."/>
            <person name="Quackenbush J."/>
            <person name="Sedegah M."/>
            <person name="Shoaibi A."/>
            <person name="Cummings L.M."/>
            <person name="Florens L."/>
            <person name="Yates J.R."/>
            <person name="Raine J.D."/>
            <person name="Sinden R.E."/>
            <person name="Harris M.A."/>
            <person name="Cunningham D.A."/>
            <person name="Preiser P.R."/>
            <person name="Bergman L.W."/>
            <person name="Vaidya A.B."/>
            <person name="van Lin L.H."/>
            <person name="Janse C.J."/>
            <person name="Waters A.P."/>
            <person name="Smith H.O."/>
            <person name="White O.R."/>
            <person name="Salzberg S.L."/>
            <person name="Venter J.C."/>
            <person name="Fraser C.M."/>
            <person name="Hoffman S.L."/>
            <person name="Gardner M.J."/>
            <person name="Carucci D.J."/>
        </authorList>
    </citation>
    <scope>NUCLEOTIDE SEQUENCE [LARGE SCALE GENOMIC DNA]</scope>
    <source>
        <strain evidence="1 2">17XNL</strain>
    </source>
</reference>
<dbReference type="AlphaFoldDB" id="Q7RJJ9"/>
<organism evidence="1 2">
    <name type="scientific">Plasmodium yoelii yoelii</name>
    <dbReference type="NCBI Taxonomy" id="73239"/>
    <lineage>
        <taxon>Eukaryota</taxon>
        <taxon>Sar</taxon>
        <taxon>Alveolata</taxon>
        <taxon>Apicomplexa</taxon>
        <taxon>Aconoidasida</taxon>
        <taxon>Haemosporida</taxon>
        <taxon>Plasmodiidae</taxon>
        <taxon>Plasmodium</taxon>
        <taxon>Plasmodium (Vinckeia)</taxon>
    </lineage>
</organism>
<name>Q7RJJ9_PLAYO</name>
<dbReference type="EMBL" id="AABL01000925">
    <property type="protein sequence ID" value="EAA22817.1"/>
    <property type="molecule type" value="Genomic_DNA"/>
</dbReference>
<gene>
    <name evidence="1" type="ORF">PY03260</name>
</gene>
<dbReference type="Proteomes" id="UP000008553">
    <property type="component" value="Unassembled WGS sequence"/>
</dbReference>
<proteinExistence type="predicted"/>
<comment type="caution">
    <text evidence="1">The sequence shown here is derived from an EMBL/GenBank/DDBJ whole genome shotgun (WGS) entry which is preliminary data.</text>
</comment>
<accession>Q7RJJ9</accession>
<dbReference type="InParanoid" id="Q7RJJ9"/>
<protein>
    <submittedName>
        <fullName evidence="1">Uncharacterized protein</fullName>
    </submittedName>
</protein>
<evidence type="ECO:0000313" key="2">
    <source>
        <dbReference type="Proteomes" id="UP000008553"/>
    </source>
</evidence>
<sequence>MSKYAICQSMQYVKVSNMPKYAICRSMQAKVCNPKYASQSKHIKMLRPKQTRILALAKSITQELHCYDKNNNIQFG</sequence>
<dbReference type="PaxDb" id="73239-Q7RJJ9"/>